<keyword evidence="2" id="KW-1133">Transmembrane helix</keyword>
<evidence type="ECO:0000256" key="2">
    <source>
        <dbReference type="SAM" id="Phobius"/>
    </source>
</evidence>
<protein>
    <submittedName>
        <fullName evidence="3">Uncharacterized protein</fullName>
    </submittedName>
</protein>
<feature type="transmembrane region" description="Helical" evidence="2">
    <location>
        <begin position="53"/>
        <end position="73"/>
    </location>
</feature>
<name>A0AAN6Z6Q3_9PEZI</name>
<dbReference type="EMBL" id="MU853224">
    <property type="protein sequence ID" value="KAK4127087.1"/>
    <property type="molecule type" value="Genomic_DNA"/>
</dbReference>
<keyword evidence="2" id="KW-0472">Membrane</keyword>
<feature type="region of interest" description="Disordered" evidence="1">
    <location>
        <begin position="172"/>
        <end position="195"/>
    </location>
</feature>
<keyword evidence="4" id="KW-1185">Reference proteome</keyword>
<sequence length="195" mass="21321">MVLHHFPVPSYLCGLAVPFPDLPEAVIWLRQSAPTPQHNIKRFSRARLKQQPLYPFVACPFVAFVCFFFKPLAAFPPISDYLRISLWRTPYELAHPSTNSESSNAPGENKYAVAGTFPAPLASLSSAGPPVARQPMNGERSACSSLDGCWPFAVPAQTWSAHLAAYSRPPSIETQTKPALPSSLPNTKSRCVSVL</sequence>
<organism evidence="3 4">
    <name type="scientific">Parathielavia appendiculata</name>
    <dbReference type="NCBI Taxonomy" id="2587402"/>
    <lineage>
        <taxon>Eukaryota</taxon>
        <taxon>Fungi</taxon>
        <taxon>Dikarya</taxon>
        <taxon>Ascomycota</taxon>
        <taxon>Pezizomycotina</taxon>
        <taxon>Sordariomycetes</taxon>
        <taxon>Sordariomycetidae</taxon>
        <taxon>Sordariales</taxon>
        <taxon>Chaetomiaceae</taxon>
        <taxon>Parathielavia</taxon>
    </lineage>
</organism>
<dbReference type="RefSeq" id="XP_062650858.1">
    <property type="nucleotide sequence ID" value="XM_062786154.1"/>
</dbReference>
<evidence type="ECO:0000313" key="4">
    <source>
        <dbReference type="Proteomes" id="UP001302602"/>
    </source>
</evidence>
<accession>A0AAN6Z6Q3</accession>
<dbReference type="Proteomes" id="UP001302602">
    <property type="component" value="Unassembled WGS sequence"/>
</dbReference>
<evidence type="ECO:0000313" key="3">
    <source>
        <dbReference type="EMBL" id="KAK4127087.1"/>
    </source>
</evidence>
<reference evidence="3" key="1">
    <citation type="journal article" date="2023" name="Mol. Phylogenet. Evol.">
        <title>Genome-scale phylogeny and comparative genomics of the fungal order Sordariales.</title>
        <authorList>
            <person name="Hensen N."/>
            <person name="Bonometti L."/>
            <person name="Westerberg I."/>
            <person name="Brannstrom I.O."/>
            <person name="Guillou S."/>
            <person name="Cros-Aarteil S."/>
            <person name="Calhoun S."/>
            <person name="Haridas S."/>
            <person name="Kuo A."/>
            <person name="Mondo S."/>
            <person name="Pangilinan J."/>
            <person name="Riley R."/>
            <person name="LaButti K."/>
            <person name="Andreopoulos B."/>
            <person name="Lipzen A."/>
            <person name="Chen C."/>
            <person name="Yan M."/>
            <person name="Daum C."/>
            <person name="Ng V."/>
            <person name="Clum A."/>
            <person name="Steindorff A."/>
            <person name="Ohm R.A."/>
            <person name="Martin F."/>
            <person name="Silar P."/>
            <person name="Natvig D.O."/>
            <person name="Lalanne C."/>
            <person name="Gautier V."/>
            <person name="Ament-Velasquez S.L."/>
            <person name="Kruys A."/>
            <person name="Hutchinson M.I."/>
            <person name="Powell A.J."/>
            <person name="Barry K."/>
            <person name="Miller A.N."/>
            <person name="Grigoriev I.V."/>
            <person name="Debuchy R."/>
            <person name="Gladieux P."/>
            <person name="Hiltunen Thoren M."/>
            <person name="Johannesson H."/>
        </authorList>
    </citation>
    <scope>NUCLEOTIDE SEQUENCE</scope>
    <source>
        <strain evidence="3">CBS 731.68</strain>
    </source>
</reference>
<reference evidence="3" key="2">
    <citation type="submission" date="2023-05" db="EMBL/GenBank/DDBJ databases">
        <authorList>
            <consortium name="Lawrence Berkeley National Laboratory"/>
            <person name="Steindorff A."/>
            <person name="Hensen N."/>
            <person name="Bonometti L."/>
            <person name="Westerberg I."/>
            <person name="Brannstrom I.O."/>
            <person name="Guillou S."/>
            <person name="Cros-Aarteil S."/>
            <person name="Calhoun S."/>
            <person name="Haridas S."/>
            <person name="Kuo A."/>
            <person name="Mondo S."/>
            <person name="Pangilinan J."/>
            <person name="Riley R."/>
            <person name="Labutti K."/>
            <person name="Andreopoulos B."/>
            <person name="Lipzen A."/>
            <person name="Chen C."/>
            <person name="Yanf M."/>
            <person name="Daum C."/>
            <person name="Ng V."/>
            <person name="Clum A."/>
            <person name="Ohm R."/>
            <person name="Martin F."/>
            <person name="Silar P."/>
            <person name="Natvig D."/>
            <person name="Lalanne C."/>
            <person name="Gautier V."/>
            <person name="Ament-Velasquez S.L."/>
            <person name="Kruys A."/>
            <person name="Hutchinson M.I."/>
            <person name="Powell A.J."/>
            <person name="Barry K."/>
            <person name="Miller A.N."/>
            <person name="Grigoriev I.V."/>
            <person name="Debuchy R."/>
            <person name="Gladieux P."/>
            <person name="Thoren M.H."/>
            <person name="Johannesson H."/>
        </authorList>
    </citation>
    <scope>NUCLEOTIDE SEQUENCE</scope>
    <source>
        <strain evidence="3">CBS 731.68</strain>
    </source>
</reference>
<dbReference type="GeneID" id="87822920"/>
<gene>
    <name evidence="3" type="ORF">N657DRAFT_190828</name>
</gene>
<comment type="caution">
    <text evidence="3">The sequence shown here is derived from an EMBL/GenBank/DDBJ whole genome shotgun (WGS) entry which is preliminary data.</text>
</comment>
<dbReference type="AlphaFoldDB" id="A0AAN6Z6Q3"/>
<evidence type="ECO:0000256" key="1">
    <source>
        <dbReference type="SAM" id="MobiDB-lite"/>
    </source>
</evidence>
<proteinExistence type="predicted"/>
<keyword evidence="2" id="KW-0812">Transmembrane</keyword>